<dbReference type="EMBL" id="DULP01000248">
    <property type="protein sequence ID" value="HHW35510.1"/>
    <property type="molecule type" value="Genomic_DNA"/>
</dbReference>
<dbReference type="Proteomes" id="UP000580830">
    <property type="component" value="Unassembled WGS sequence"/>
</dbReference>
<comment type="caution">
    <text evidence="3">The sequence shown here is derived from an EMBL/GenBank/DDBJ whole genome shotgun (WGS) entry which is preliminary data.</text>
</comment>
<dbReference type="InterPro" id="IPR037523">
    <property type="entry name" value="VOC_core"/>
</dbReference>
<dbReference type="CDD" id="cd16359">
    <property type="entry name" value="VOC_BsCatE_like_C"/>
    <property type="match status" value="1"/>
</dbReference>
<dbReference type="Pfam" id="PF00903">
    <property type="entry name" value="Glyoxalase"/>
    <property type="match status" value="2"/>
</dbReference>
<evidence type="ECO:0000256" key="1">
    <source>
        <dbReference type="ARBA" id="ARBA00022723"/>
    </source>
</evidence>
<accession>A0A832PQP0</accession>
<name>A0A832PQP0_9RHOB</name>
<dbReference type="PROSITE" id="PS00934">
    <property type="entry name" value="GLYOXALASE_I_1"/>
    <property type="match status" value="1"/>
</dbReference>
<evidence type="ECO:0000259" key="2">
    <source>
        <dbReference type="PROSITE" id="PS51819"/>
    </source>
</evidence>
<dbReference type="InterPro" id="IPR029068">
    <property type="entry name" value="Glyas_Bleomycin-R_OHBP_Dase"/>
</dbReference>
<organism evidence="3 4">
    <name type="scientific">Paracoccus solventivorans</name>
    <dbReference type="NCBI Taxonomy" id="53463"/>
    <lineage>
        <taxon>Bacteria</taxon>
        <taxon>Pseudomonadati</taxon>
        <taxon>Pseudomonadota</taxon>
        <taxon>Alphaproteobacteria</taxon>
        <taxon>Rhodobacterales</taxon>
        <taxon>Paracoccaceae</taxon>
        <taxon>Paracoccus</taxon>
    </lineage>
</organism>
<proteinExistence type="predicted"/>
<feature type="domain" description="VOC" evidence="2">
    <location>
        <begin position="210"/>
        <end position="320"/>
    </location>
</feature>
<dbReference type="GO" id="GO:0046872">
    <property type="term" value="F:metal ion binding"/>
    <property type="evidence" value="ECO:0007669"/>
    <property type="project" value="UniProtKB-KW"/>
</dbReference>
<dbReference type="SUPFAM" id="SSF54593">
    <property type="entry name" value="Glyoxalase/Bleomycin resistance protein/Dihydroxybiphenyl dioxygenase"/>
    <property type="match status" value="2"/>
</dbReference>
<dbReference type="PANTHER" id="PTHR43279">
    <property type="entry name" value="CATECHOL-2,3-DIOXYGENASE"/>
    <property type="match status" value="1"/>
</dbReference>
<dbReference type="PANTHER" id="PTHR43279:SF1">
    <property type="entry name" value="CATECHOL-2,3-DIOXYGENASE"/>
    <property type="match status" value="1"/>
</dbReference>
<dbReference type="AlphaFoldDB" id="A0A832PQP0"/>
<dbReference type="InterPro" id="IPR018146">
    <property type="entry name" value="Glyoxalase_1_CS"/>
</dbReference>
<evidence type="ECO:0000313" key="3">
    <source>
        <dbReference type="EMBL" id="HHW35510.1"/>
    </source>
</evidence>
<protein>
    <submittedName>
        <fullName evidence="3">VOC family protein</fullName>
    </submittedName>
</protein>
<sequence length="320" mass="34238">MAGLHGESLHPAGRLPSFRGRKNFRVQERIVAEITPAASAPATASLRIGTVALTVRDLHALSRYYQDVIGLRLLADEDGETGRRQLLGCGDRVLLELRHDPSAEPPDRSEAGLFHTAFLLPSRTALADWMVHALAMGVALDGASDHLVSEALYLTDPEGNGIEIYRDRERGEWLLAADGSVSMATLPLDLRALAAEAGRARFAGLPADSSIGHVHLRVGDLDQAEAFYAGTLGLAVMTRYPGALFFGADGYHHHLGANIWNSRGAGPRREGTTGLAEIALTVDAPEFRALAGRLDLGPEAAGGAIILRDPWGTRLSLHET</sequence>
<evidence type="ECO:0000313" key="4">
    <source>
        <dbReference type="Proteomes" id="UP000580830"/>
    </source>
</evidence>
<dbReference type="Gene3D" id="3.10.180.10">
    <property type="entry name" value="2,3-Dihydroxybiphenyl 1,2-Dioxygenase, domain 1"/>
    <property type="match status" value="2"/>
</dbReference>
<keyword evidence="1" id="KW-0479">Metal-binding</keyword>
<dbReference type="InterPro" id="IPR004360">
    <property type="entry name" value="Glyas_Fos-R_dOase_dom"/>
</dbReference>
<gene>
    <name evidence="3" type="ORF">GXX24_15440</name>
</gene>
<dbReference type="GO" id="GO:0004462">
    <property type="term" value="F:lactoylglutathione lyase activity"/>
    <property type="evidence" value="ECO:0007669"/>
    <property type="project" value="InterPro"/>
</dbReference>
<dbReference type="PROSITE" id="PS51819">
    <property type="entry name" value="VOC"/>
    <property type="match status" value="2"/>
</dbReference>
<feature type="domain" description="VOC" evidence="2">
    <location>
        <begin position="47"/>
        <end position="167"/>
    </location>
</feature>
<reference evidence="3 4" key="1">
    <citation type="journal article" date="2020" name="Biotechnol. Biofuels">
        <title>New insights from the biogas microbiome by comprehensive genome-resolved metagenomics of nearly 1600 species originating from multiple anaerobic digesters.</title>
        <authorList>
            <person name="Campanaro S."/>
            <person name="Treu L."/>
            <person name="Rodriguez-R L.M."/>
            <person name="Kovalovszki A."/>
            <person name="Ziels R.M."/>
            <person name="Maus I."/>
            <person name="Zhu X."/>
            <person name="Kougias P.G."/>
            <person name="Basile A."/>
            <person name="Luo G."/>
            <person name="Schluter A."/>
            <person name="Konstantinidis K.T."/>
            <person name="Angelidaki I."/>
        </authorList>
    </citation>
    <scope>NUCLEOTIDE SEQUENCE [LARGE SCALE GENOMIC DNA]</scope>
    <source>
        <strain evidence="3">AS04akNAM_125</strain>
    </source>
</reference>